<dbReference type="Gene3D" id="3.40.50.300">
    <property type="entry name" value="P-loop containing nucleotide triphosphate hydrolases"/>
    <property type="match status" value="1"/>
</dbReference>
<protein>
    <recommendedName>
        <fullName evidence="6">WD40 repeat protein</fullName>
    </recommendedName>
</protein>
<dbReference type="InterPro" id="IPR020472">
    <property type="entry name" value="WD40_PAC1"/>
</dbReference>
<gene>
    <name evidence="4" type="ORF">GCM10010521_43670</name>
</gene>
<organism evidence="4 5">
    <name type="scientific">Streptomyces rameus</name>
    <dbReference type="NCBI Taxonomy" id="68261"/>
    <lineage>
        <taxon>Bacteria</taxon>
        <taxon>Bacillati</taxon>
        <taxon>Actinomycetota</taxon>
        <taxon>Actinomycetes</taxon>
        <taxon>Kitasatosporales</taxon>
        <taxon>Streptomycetaceae</taxon>
        <taxon>Streptomyces</taxon>
    </lineage>
</organism>
<dbReference type="PANTHER" id="PTHR19848:SF8">
    <property type="entry name" value="F-BOX AND WD REPEAT DOMAIN CONTAINING 7"/>
    <property type="match status" value="1"/>
</dbReference>
<evidence type="ECO:0000256" key="2">
    <source>
        <dbReference type="ARBA" id="ARBA00022737"/>
    </source>
</evidence>
<evidence type="ECO:0000313" key="4">
    <source>
        <dbReference type="EMBL" id="GAA3151349.1"/>
    </source>
</evidence>
<dbReference type="PROSITE" id="PS50294">
    <property type="entry name" value="WD_REPEATS_REGION"/>
    <property type="match status" value="3"/>
</dbReference>
<dbReference type="RefSeq" id="WP_345054577.1">
    <property type="nucleotide sequence ID" value="NZ_BAAAVM010000064.1"/>
</dbReference>
<reference evidence="5" key="1">
    <citation type="journal article" date="2019" name="Int. J. Syst. Evol. Microbiol.">
        <title>The Global Catalogue of Microorganisms (GCM) 10K type strain sequencing project: providing services to taxonomists for standard genome sequencing and annotation.</title>
        <authorList>
            <consortium name="The Broad Institute Genomics Platform"/>
            <consortium name="The Broad Institute Genome Sequencing Center for Infectious Disease"/>
            <person name="Wu L."/>
            <person name="Ma J."/>
        </authorList>
    </citation>
    <scope>NUCLEOTIDE SEQUENCE [LARGE SCALE GENOMIC DNA]</scope>
    <source>
        <strain evidence="5">JCM 11574</strain>
    </source>
</reference>
<evidence type="ECO:0000313" key="5">
    <source>
        <dbReference type="Proteomes" id="UP001500893"/>
    </source>
</evidence>
<feature type="repeat" description="WD" evidence="3">
    <location>
        <begin position="1017"/>
        <end position="1052"/>
    </location>
</feature>
<comment type="caution">
    <text evidence="4">The sequence shown here is derived from an EMBL/GenBank/DDBJ whole genome shotgun (WGS) entry which is preliminary data.</text>
</comment>
<dbReference type="InterPro" id="IPR027417">
    <property type="entry name" value="P-loop_NTPase"/>
</dbReference>
<dbReference type="PROSITE" id="PS50082">
    <property type="entry name" value="WD_REPEATS_2"/>
    <property type="match status" value="7"/>
</dbReference>
<dbReference type="EMBL" id="BAAAVM010000064">
    <property type="protein sequence ID" value="GAA3151349.1"/>
    <property type="molecule type" value="Genomic_DNA"/>
</dbReference>
<feature type="repeat" description="WD" evidence="3">
    <location>
        <begin position="879"/>
        <end position="914"/>
    </location>
</feature>
<feature type="repeat" description="WD" evidence="3">
    <location>
        <begin position="1084"/>
        <end position="1107"/>
    </location>
</feature>
<dbReference type="PANTHER" id="PTHR19848">
    <property type="entry name" value="WD40 REPEAT PROTEIN"/>
    <property type="match status" value="1"/>
</dbReference>
<dbReference type="SMART" id="SM00320">
    <property type="entry name" value="WD40"/>
    <property type="match status" value="9"/>
</dbReference>
<evidence type="ECO:0000256" key="3">
    <source>
        <dbReference type="PROSITE-ProRule" id="PRU00221"/>
    </source>
</evidence>
<keyword evidence="5" id="KW-1185">Reference proteome</keyword>
<dbReference type="InterPro" id="IPR015943">
    <property type="entry name" value="WD40/YVTN_repeat-like_dom_sf"/>
</dbReference>
<accession>A0ABP6NMH8</accession>
<evidence type="ECO:0000256" key="1">
    <source>
        <dbReference type="ARBA" id="ARBA00022574"/>
    </source>
</evidence>
<dbReference type="InterPro" id="IPR019775">
    <property type="entry name" value="WD40_repeat_CS"/>
</dbReference>
<feature type="repeat" description="WD" evidence="3">
    <location>
        <begin position="971"/>
        <end position="1006"/>
    </location>
</feature>
<dbReference type="PROSITE" id="PS00678">
    <property type="entry name" value="WD_REPEATS_1"/>
    <property type="match status" value="1"/>
</dbReference>
<name>A0ABP6NMH8_9ACTN</name>
<dbReference type="InterPro" id="IPR011047">
    <property type="entry name" value="Quinoprotein_ADH-like_sf"/>
</dbReference>
<evidence type="ECO:0008006" key="6">
    <source>
        <dbReference type="Google" id="ProtNLM"/>
    </source>
</evidence>
<dbReference type="PRINTS" id="PR00320">
    <property type="entry name" value="GPROTEINBRPT"/>
</dbReference>
<dbReference type="SUPFAM" id="SSF52540">
    <property type="entry name" value="P-loop containing nucleoside triphosphate hydrolases"/>
    <property type="match status" value="1"/>
</dbReference>
<dbReference type="Pfam" id="PF00400">
    <property type="entry name" value="WD40"/>
    <property type="match status" value="6"/>
</dbReference>
<dbReference type="Proteomes" id="UP001500893">
    <property type="component" value="Unassembled WGS sequence"/>
</dbReference>
<dbReference type="Gene3D" id="2.130.10.10">
    <property type="entry name" value="YVTN repeat-like/Quinoprotein amine dehydrogenase"/>
    <property type="match status" value="3"/>
</dbReference>
<sequence>MPSTFPPSLEFFPVDIGDYRHHPRLDAAREAEAVAAVLAPFAARHRPWQVAGDERTADAVQQRLGEWARPSGTGNTFLYWVGHGESDGENALLAHAGSPRPLVHSGISPQDILSYLTARQNHPDTEDTWAIVVIDACKSGRFVELLSGHAHIKTNGPRNFLLVATSQDGSANLGVFRRALHTVLATTFAADSAIDLRALGDELNRNLHGCPVVPHTNTGQAVLHRAVPAAAGTVTTTLDVLSELQLVIDQLVPDEQNHFLPKATGAELGELTWYFEGRKRERNTILRWLDTATEGLLVVTGAAGSGKSALLGHILLHTRAELRDILLRSGNLSSLPAGIPCPSNPFDAVIHLAGVTAQDLITRLILGAGLQRMPRELSLNERIDWLISQLEQQARPFTVLLDALDEAHTPLLIADQILRRLAQIPNTRVVVGTRRSTREGPDLPQPDDTDLLDALGASRTTTVPPHTTVNVERDTDAKVRYIRRRLERAALLGRLPAVPMQIDQAAADLGSSGHEFLHARLLVHEIIHDPRLLQDPAPLRNSSHRQLFARAVHRLSSRNPAYGPLLHALALAQGRGLPLRDGIWSTIAAAIAPRETEIIDTAISDLAADAAPYLMLDTENEQSVYRLAHRTFTEHFAQGSQEHEQLHQRITSALAMNADRRLRHGELNSYVVQHLAAHAAKGRLPAWQRLAQYTRVLDRLDIANITGEVMTHAFGHFTLPDAVAGAVASQHVAATSSPGDRRGLREVATAQIAGSFRRPQTEPDDVLPAWSLSWALLKTIKPVHLTLQVDRGRPVWAAAAFVTADGRTLLAIGGNGSVRVWDPLAGGAVGEPLMGHTGAVRAVAAFAAADGRTLLVSGGDDRVVRVWDPLAGVAVGEPLMGHTGAVRAVAAFAAADGRTLLVSGGDDRVVRVWDPLAGVAVGEPLMGHTDWIRAVAAFAVTDGRTLLVSGGDDGSVRVWDPLAGVAVGEPLMGHTGAVWAVAAFTAPDGRALLATTGHDATVRVWDPLAGVAVGEPLRGHAGPIRAVKAFTAPDGRTLLATTGHDATVRVWDPLAGVAVGEPLTSDSELMRVMAAFTAPGGRTLLATGSNGGTVRVWDPQAATAVREHLNARIDNVDAAAAFAASDGRTLLVTGHSDGTVQAWDMRAGTPVGEPLIAHTGPVQAMVVFVASDGRTLLATTDPDHLVRVWDMRAGAVLGEPLMSHTDLTGAVAAFAPPDGSTILATGGYFGGVQLVGTRFTASNGRAVFASAGFREVHIHESRSFASSTIPLDFTVRALAGVNDDLAIVGPEGILVIRLQGSVA</sequence>
<proteinExistence type="predicted"/>
<keyword evidence="1 3" id="KW-0853">WD repeat</keyword>
<feature type="repeat" description="WD" evidence="3">
    <location>
        <begin position="925"/>
        <end position="960"/>
    </location>
</feature>
<dbReference type="InterPro" id="IPR001680">
    <property type="entry name" value="WD40_rpt"/>
</dbReference>
<feature type="repeat" description="WD" evidence="3">
    <location>
        <begin position="833"/>
        <end position="868"/>
    </location>
</feature>
<feature type="repeat" description="WD" evidence="3">
    <location>
        <begin position="1130"/>
        <end position="1153"/>
    </location>
</feature>
<dbReference type="SUPFAM" id="SSF50998">
    <property type="entry name" value="Quinoprotein alcohol dehydrogenase-like"/>
    <property type="match status" value="1"/>
</dbReference>
<dbReference type="CDD" id="cd00200">
    <property type="entry name" value="WD40"/>
    <property type="match status" value="1"/>
</dbReference>
<keyword evidence="2" id="KW-0677">Repeat</keyword>